<evidence type="ECO:0000256" key="2">
    <source>
        <dbReference type="ARBA" id="ARBA00006679"/>
    </source>
</evidence>
<name>A0A076NF98_9CORY</name>
<dbReference type="AlphaFoldDB" id="A0A076NF98"/>
<dbReference type="eggNOG" id="COG2259">
    <property type="taxonomic scope" value="Bacteria"/>
</dbReference>
<comment type="subcellular location">
    <subcellularLocation>
        <location evidence="1">Cell membrane</location>
        <topology evidence="1">Multi-pass membrane protein</topology>
    </subcellularLocation>
</comment>
<evidence type="ECO:0000256" key="5">
    <source>
        <dbReference type="ARBA" id="ARBA00022989"/>
    </source>
</evidence>
<feature type="transmembrane region" description="Helical" evidence="7">
    <location>
        <begin position="52"/>
        <end position="73"/>
    </location>
</feature>
<evidence type="ECO:0000256" key="6">
    <source>
        <dbReference type="ARBA" id="ARBA00023136"/>
    </source>
</evidence>
<evidence type="ECO:0000256" key="1">
    <source>
        <dbReference type="ARBA" id="ARBA00004651"/>
    </source>
</evidence>
<protein>
    <submittedName>
        <fullName evidence="8 9">Membrane protein</fullName>
    </submittedName>
</protein>
<reference evidence="9 11" key="2">
    <citation type="submission" date="2017-06" db="EMBL/GenBank/DDBJ databases">
        <authorList>
            <consortium name="Pathogen Informatics"/>
        </authorList>
    </citation>
    <scope>NUCLEOTIDE SEQUENCE [LARGE SCALE GENOMIC DNA]</scope>
    <source>
        <strain evidence="9 11">NCTC13015</strain>
    </source>
</reference>
<feature type="transmembrane region" description="Helical" evidence="7">
    <location>
        <begin position="12"/>
        <end position="32"/>
    </location>
</feature>
<dbReference type="Pfam" id="PF07681">
    <property type="entry name" value="DoxX"/>
    <property type="match status" value="1"/>
</dbReference>
<reference evidence="8 10" key="1">
    <citation type="submission" date="2014-08" db="EMBL/GenBank/DDBJ databases">
        <title>Complete genome sequence of Corynebacterium imitans DSM 44264, isolated from a five-month-old boy with suspected pharyngeal diphtheria.</title>
        <authorList>
            <person name="Mollmann S."/>
            <person name="Albersmeier A."/>
            <person name="Ruckert C."/>
            <person name="Tauch A."/>
        </authorList>
    </citation>
    <scope>NUCLEOTIDE SEQUENCE [LARGE SCALE GENOMIC DNA]</scope>
    <source>
        <strain evidence="8 10">DSM 44264</strain>
    </source>
</reference>
<dbReference type="EMBL" id="LT906467">
    <property type="protein sequence ID" value="SNV63055.1"/>
    <property type="molecule type" value="Genomic_DNA"/>
</dbReference>
<organism evidence="8 10">
    <name type="scientific">Corynebacterium imitans</name>
    <dbReference type="NCBI Taxonomy" id="156978"/>
    <lineage>
        <taxon>Bacteria</taxon>
        <taxon>Bacillati</taxon>
        <taxon>Actinomycetota</taxon>
        <taxon>Actinomycetes</taxon>
        <taxon>Mycobacteriales</taxon>
        <taxon>Corynebacteriaceae</taxon>
        <taxon>Corynebacterium</taxon>
    </lineage>
</organism>
<evidence type="ECO:0000256" key="4">
    <source>
        <dbReference type="ARBA" id="ARBA00022692"/>
    </source>
</evidence>
<dbReference type="InterPro" id="IPR032808">
    <property type="entry name" value="DoxX"/>
</dbReference>
<evidence type="ECO:0000256" key="7">
    <source>
        <dbReference type="SAM" id="Phobius"/>
    </source>
</evidence>
<dbReference type="OrthoDB" id="1122432at2"/>
<keyword evidence="4 7" id="KW-0812">Transmembrane</keyword>
<keyword evidence="10" id="KW-1185">Reference proteome</keyword>
<proteinExistence type="inferred from homology"/>
<evidence type="ECO:0000256" key="3">
    <source>
        <dbReference type="ARBA" id="ARBA00022475"/>
    </source>
</evidence>
<evidence type="ECO:0000313" key="10">
    <source>
        <dbReference type="Proteomes" id="UP000028780"/>
    </source>
</evidence>
<evidence type="ECO:0000313" key="9">
    <source>
        <dbReference type="EMBL" id="SNV63055.1"/>
    </source>
</evidence>
<dbReference type="EMBL" id="CP009211">
    <property type="protein sequence ID" value="AIJ33114.1"/>
    <property type="molecule type" value="Genomic_DNA"/>
</dbReference>
<dbReference type="PANTHER" id="PTHR33452:SF1">
    <property type="entry name" value="INNER MEMBRANE PROTEIN YPHA-RELATED"/>
    <property type="match status" value="1"/>
</dbReference>
<dbReference type="Proteomes" id="UP000215374">
    <property type="component" value="Chromosome 1"/>
</dbReference>
<feature type="transmembrane region" description="Helical" evidence="7">
    <location>
        <begin position="80"/>
        <end position="101"/>
    </location>
</feature>
<evidence type="ECO:0000313" key="11">
    <source>
        <dbReference type="Proteomes" id="UP000215374"/>
    </source>
</evidence>
<dbReference type="STRING" id="156978.CIMIT_03615"/>
<dbReference type="HOGENOM" id="CLU_058421_3_2_11"/>
<comment type="similarity">
    <text evidence="2">Belongs to the DoxX family.</text>
</comment>
<keyword evidence="6 7" id="KW-0472">Membrane</keyword>
<gene>
    <name evidence="8" type="ORF">CIMIT_03615</name>
    <name evidence="9" type="ORF">SAMEA4535761_00789</name>
</gene>
<dbReference type="Proteomes" id="UP000028780">
    <property type="component" value="Chromosome"/>
</dbReference>
<dbReference type="KEGG" id="cii:CIMIT_03615"/>
<dbReference type="InterPro" id="IPR051907">
    <property type="entry name" value="DoxX-like_oxidoreductase"/>
</dbReference>
<dbReference type="GO" id="GO:0005886">
    <property type="term" value="C:plasma membrane"/>
    <property type="evidence" value="ECO:0007669"/>
    <property type="project" value="UniProtKB-SubCell"/>
</dbReference>
<feature type="transmembrane region" description="Helical" evidence="7">
    <location>
        <begin position="107"/>
        <end position="128"/>
    </location>
</feature>
<accession>A0A076NF98</accession>
<keyword evidence="3" id="KW-1003">Cell membrane</keyword>
<evidence type="ECO:0000313" key="8">
    <source>
        <dbReference type="EMBL" id="AIJ33114.1"/>
    </source>
</evidence>
<dbReference type="RefSeq" id="WP_038589254.1">
    <property type="nucleotide sequence ID" value="NZ_CP009211.1"/>
</dbReference>
<dbReference type="PANTHER" id="PTHR33452">
    <property type="entry name" value="OXIDOREDUCTASE CATD-RELATED"/>
    <property type="match status" value="1"/>
</dbReference>
<keyword evidence="5 7" id="KW-1133">Transmembrane helix</keyword>
<sequence>MNRPAVRDFALLLMRLVVGAVFIAHGYQHWFASGMSATAQEFARFGVPQPTLSAYVAGTVELIGGTFLVIGLLTTIAASLLLLLTVAATYFVHLGNGFFVADGGMEYTLVLAAALFSLVVFGTGRASLDGVLTRD</sequence>